<keyword evidence="1" id="KW-0472">Membrane</keyword>
<dbReference type="EMBL" id="UINC01023091">
    <property type="protein sequence ID" value="SVA94056.1"/>
    <property type="molecule type" value="Genomic_DNA"/>
</dbReference>
<protein>
    <submittedName>
        <fullName evidence="2">Uncharacterized protein</fullName>
    </submittedName>
</protein>
<organism evidence="2">
    <name type="scientific">marine metagenome</name>
    <dbReference type="NCBI Taxonomy" id="408172"/>
    <lineage>
        <taxon>unclassified sequences</taxon>
        <taxon>metagenomes</taxon>
        <taxon>ecological metagenomes</taxon>
    </lineage>
</organism>
<feature type="transmembrane region" description="Helical" evidence="1">
    <location>
        <begin position="6"/>
        <end position="26"/>
    </location>
</feature>
<reference evidence="2" key="1">
    <citation type="submission" date="2018-05" db="EMBL/GenBank/DDBJ databases">
        <authorList>
            <person name="Lanie J.A."/>
            <person name="Ng W.-L."/>
            <person name="Kazmierczak K.M."/>
            <person name="Andrzejewski T.M."/>
            <person name="Davidsen T.M."/>
            <person name="Wayne K.J."/>
            <person name="Tettelin H."/>
            <person name="Glass J.I."/>
            <person name="Rusch D."/>
            <person name="Podicherti R."/>
            <person name="Tsui H.-C.T."/>
            <person name="Winkler M.E."/>
        </authorList>
    </citation>
    <scope>NUCLEOTIDE SEQUENCE</scope>
</reference>
<sequence>MLTRTVPFTACLATVATLLLWPLAGLA</sequence>
<gene>
    <name evidence="2" type="ORF">METZ01_LOCUS146910</name>
</gene>
<feature type="non-terminal residue" evidence="2">
    <location>
        <position position="27"/>
    </location>
</feature>
<proteinExistence type="predicted"/>
<evidence type="ECO:0000313" key="2">
    <source>
        <dbReference type="EMBL" id="SVA94056.1"/>
    </source>
</evidence>
<accession>A0A381ZXR6</accession>
<dbReference type="AlphaFoldDB" id="A0A381ZXR6"/>
<keyword evidence="1" id="KW-0812">Transmembrane</keyword>
<keyword evidence="1" id="KW-1133">Transmembrane helix</keyword>
<name>A0A381ZXR6_9ZZZZ</name>
<evidence type="ECO:0000256" key="1">
    <source>
        <dbReference type="SAM" id="Phobius"/>
    </source>
</evidence>